<feature type="non-terminal residue" evidence="1">
    <location>
        <position position="1"/>
    </location>
</feature>
<organism evidence="1">
    <name type="scientific">marine metagenome</name>
    <dbReference type="NCBI Taxonomy" id="408172"/>
    <lineage>
        <taxon>unclassified sequences</taxon>
        <taxon>metagenomes</taxon>
        <taxon>ecological metagenomes</taxon>
    </lineage>
</organism>
<gene>
    <name evidence="1" type="ORF">METZ01_LOCUS380537</name>
</gene>
<proteinExistence type="predicted"/>
<evidence type="ECO:0000313" key="1">
    <source>
        <dbReference type="EMBL" id="SVD27683.1"/>
    </source>
</evidence>
<dbReference type="AlphaFoldDB" id="A0A382U0A3"/>
<accession>A0A382U0A3</accession>
<protein>
    <submittedName>
        <fullName evidence="1">Uncharacterized protein</fullName>
    </submittedName>
</protein>
<reference evidence="1" key="1">
    <citation type="submission" date="2018-05" db="EMBL/GenBank/DDBJ databases">
        <authorList>
            <person name="Lanie J.A."/>
            <person name="Ng W.-L."/>
            <person name="Kazmierczak K.M."/>
            <person name="Andrzejewski T.M."/>
            <person name="Davidsen T.M."/>
            <person name="Wayne K.J."/>
            <person name="Tettelin H."/>
            <person name="Glass J.I."/>
            <person name="Rusch D."/>
            <person name="Podicherti R."/>
            <person name="Tsui H.-C.T."/>
            <person name="Winkler M.E."/>
        </authorList>
    </citation>
    <scope>NUCLEOTIDE SEQUENCE</scope>
</reference>
<name>A0A382U0A3_9ZZZZ</name>
<sequence length="39" mass="4788">RQIYLEILYIEYETHTDLGSSDQLVQLQCFFYSVSYYMQ</sequence>
<dbReference type="EMBL" id="UINC01140502">
    <property type="protein sequence ID" value="SVD27683.1"/>
    <property type="molecule type" value="Genomic_DNA"/>
</dbReference>